<dbReference type="OMA" id="CHREFQN"/>
<sequence length="176" mass="19456">MYAIKRINLTHIPSYKHSIVADMSSSSENKSSSSPSSSVLKPFGFHSRASNDDDDKGGKKIQCPFCHRKFHNLQAMGGHQNAHRRERQMARLAQFEYMREHQRNHIFQAVTSLVVSQGASPTSVFGGATRFRTAPVAEPPGTRHHNVQVSVVGLDDDVDLELRLAVSSKEAGMGDI</sequence>
<dbReference type="PANTHER" id="PTHR46353:SF23">
    <property type="entry name" value="C2H2 ZINC FINGER-CONTAINING PROTEIN-RELATED"/>
    <property type="match status" value="1"/>
</dbReference>
<dbReference type="GO" id="GO:0009740">
    <property type="term" value="P:gibberellic acid mediated signaling pathway"/>
    <property type="evidence" value="ECO:0007669"/>
    <property type="project" value="TreeGrafter"/>
</dbReference>
<dbReference type="GO" id="GO:0003700">
    <property type="term" value="F:DNA-binding transcription factor activity"/>
    <property type="evidence" value="ECO:0007669"/>
    <property type="project" value="TreeGrafter"/>
</dbReference>
<protein>
    <recommendedName>
        <fullName evidence="3">C2H2-type domain-containing protein</fullName>
    </recommendedName>
</protein>
<feature type="compositionally biased region" description="Low complexity" evidence="2">
    <location>
        <begin position="25"/>
        <end position="38"/>
    </location>
</feature>
<evidence type="ECO:0000313" key="5">
    <source>
        <dbReference type="Proteomes" id="UP000000226"/>
    </source>
</evidence>
<dbReference type="GO" id="GO:0005634">
    <property type="term" value="C:nucleus"/>
    <property type="evidence" value="ECO:0007669"/>
    <property type="project" value="TreeGrafter"/>
</dbReference>
<dbReference type="Proteomes" id="UP000000226">
    <property type="component" value="Chromosome 2"/>
</dbReference>
<keyword evidence="5" id="KW-1185">Reference proteome</keyword>
<reference evidence="5" key="1">
    <citation type="journal article" date="2014" name="Nat. Genet.">
        <title>A reference genome for common bean and genome-wide analysis of dual domestications.</title>
        <authorList>
            <person name="Schmutz J."/>
            <person name="McClean P.E."/>
            <person name="Mamidi S."/>
            <person name="Wu G.A."/>
            <person name="Cannon S.B."/>
            <person name="Grimwood J."/>
            <person name="Jenkins J."/>
            <person name="Shu S."/>
            <person name="Song Q."/>
            <person name="Chavarro C."/>
            <person name="Torres-Torres M."/>
            <person name="Geffroy V."/>
            <person name="Moghaddam S.M."/>
            <person name="Gao D."/>
            <person name="Abernathy B."/>
            <person name="Barry K."/>
            <person name="Blair M."/>
            <person name="Brick M.A."/>
            <person name="Chovatia M."/>
            <person name="Gepts P."/>
            <person name="Goodstein D.M."/>
            <person name="Gonzales M."/>
            <person name="Hellsten U."/>
            <person name="Hyten D.L."/>
            <person name="Jia G."/>
            <person name="Kelly J.D."/>
            <person name="Kudrna D."/>
            <person name="Lee R."/>
            <person name="Richard M.M."/>
            <person name="Miklas P.N."/>
            <person name="Osorno J.M."/>
            <person name="Rodrigues J."/>
            <person name="Thareau V."/>
            <person name="Urrea C.A."/>
            <person name="Wang M."/>
            <person name="Yu Y."/>
            <person name="Zhang M."/>
            <person name="Wing R.A."/>
            <person name="Cregan P.B."/>
            <person name="Rokhsar D.S."/>
            <person name="Jackson S.A."/>
        </authorList>
    </citation>
    <scope>NUCLEOTIDE SEQUENCE [LARGE SCALE GENOMIC DNA]</scope>
    <source>
        <strain evidence="5">cv. G19833</strain>
    </source>
</reference>
<dbReference type="AlphaFoldDB" id="V7CJN9"/>
<name>V7CJN9_PHAVU</name>
<dbReference type="EMBL" id="CM002289">
    <property type="protein sequence ID" value="ESW29510.1"/>
    <property type="molecule type" value="Genomic_DNA"/>
</dbReference>
<feature type="region of interest" description="Disordered" evidence="2">
    <location>
        <begin position="25"/>
        <end position="58"/>
    </location>
</feature>
<dbReference type="GO" id="GO:0010090">
    <property type="term" value="P:trichome morphogenesis"/>
    <property type="evidence" value="ECO:0007669"/>
    <property type="project" value="InterPro"/>
</dbReference>
<dbReference type="GO" id="GO:0009736">
    <property type="term" value="P:cytokinin-activated signaling pathway"/>
    <property type="evidence" value="ECO:0007669"/>
    <property type="project" value="TreeGrafter"/>
</dbReference>
<dbReference type="InterPro" id="IPR044299">
    <property type="entry name" value="GIS3/ZFP5/ZFP6"/>
</dbReference>
<keyword evidence="1" id="KW-0862">Zinc</keyword>
<dbReference type="STRING" id="3885.V7CJN9"/>
<accession>V7CJN9</accession>
<dbReference type="PROSITE" id="PS50157">
    <property type="entry name" value="ZINC_FINGER_C2H2_2"/>
    <property type="match status" value="1"/>
</dbReference>
<dbReference type="GO" id="GO:0008270">
    <property type="term" value="F:zinc ion binding"/>
    <property type="evidence" value="ECO:0007669"/>
    <property type="project" value="UniProtKB-KW"/>
</dbReference>
<evidence type="ECO:0000256" key="1">
    <source>
        <dbReference type="PROSITE-ProRule" id="PRU00042"/>
    </source>
</evidence>
<organism evidence="4 5">
    <name type="scientific">Phaseolus vulgaris</name>
    <name type="common">Kidney bean</name>
    <name type="synonym">French bean</name>
    <dbReference type="NCBI Taxonomy" id="3885"/>
    <lineage>
        <taxon>Eukaryota</taxon>
        <taxon>Viridiplantae</taxon>
        <taxon>Streptophyta</taxon>
        <taxon>Embryophyta</taxon>
        <taxon>Tracheophyta</taxon>
        <taxon>Spermatophyta</taxon>
        <taxon>Magnoliopsida</taxon>
        <taxon>eudicotyledons</taxon>
        <taxon>Gunneridae</taxon>
        <taxon>Pentapetalae</taxon>
        <taxon>rosids</taxon>
        <taxon>fabids</taxon>
        <taxon>Fabales</taxon>
        <taxon>Fabaceae</taxon>
        <taxon>Papilionoideae</taxon>
        <taxon>50 kb inversion clade</taxon>
        <taxon>NPAAA clade</taxon>
        <taxon>indigoferoid/millettioid clade</taxon>
        <taxon>Phaseoleae</taxon>
        <taxon>Phaseolus</taxon>
    </lineage>
</organism>
<dbReference type="OrthoDB" id="772256at2759"/>
<dbReference type="Gramene" id="ESW29510">
    <property type="protein sequence ID" value="ESW29510"/>
    <property type="gene ID" value="PHAVU_002G076300g"/>
</dbReference>
<feature type="domain" description="C2H2-type" evidence="3">
    <location>
        <begin position="61"/>
        <end position="88"/>
    </location>
</feature>
<dbReference type="PANTHER" id="PTHR46353">
    <property type="entry name" value="ZINC FINGER PROTEIN 5"/>
    <property type="match status" value="1"/>
</dbReference>
<evidence type="ECO:0000256" key="2">
    <source>
        <dbReference type="SAM" id="MobiDB-lite"/>
    </source>
</evidence>
<gene>
    <name evidence="4" type="ORF">PHAVU_002G076300g</name>
</gene>
<keyword evidence="1" id="KW-0479">Metal-binding</keyword>
<proteinExistence type="predicted"/>
<evidence type="ECO:0000313" key="4">
    <source>
        <dbReference type="EMBL" id="ESW29510.1"/>
    </source>
</evidence>
<dbReference type="GO" id="GO:0000976">
    <property type="term" value="F:transcription cis-regulatory region binding"/>
    <property type="evidence" value="ECO:0007669"/>
    <property type="project" value="TreeGrafter"/>
</dbReference>
<keyword evidence="1" id="KW-0863">Zinc-finger</keyword>
<dbReference type="InterPro" id="IPR013087">
    <property type="entry name" value="Znf_C2H2_type"/>
</dbReference>
<evidence type="ECO:0000259" key="3">
    <source>
        <dbReference type="PROSITE" id="PS50157"/>
    </source>
</evidence>
<dbReference type="PROSITE" id="PS00028">
    <property type="entry name" value="ZINC_FINGER_C2H2_1"/>
    <property type="match status" value="1"/>
</dbReference>